<feature type="signal peptide" evidence="2">
    <location>
        <begin position="1"/>
        <end position="19"/>
    </location>
</feature>
<keyword evidence="3" id="KW-1185">Reference proteome</keyword>
<evidence type="ECO:0000256" key="2">
    <source>
        <dbReference type="SAM" id="SignalP"/>
    </source>
</evidence>
<dbReference type="WBParaSite" id="PSAMB.scaffold671size44142.g7857.t1">
    <property type="protein sequence ID" value="PSAMB.scaffold671size44142.g7857.t1"/>
    <property type="gene ID" value="PSAMB.scaffold671size44142.g7857"/>
</dbReference>
<feature type="chain" id="PRO_5037594274" evidence="2">
    <location>
        <begin position="20"/>
        <end position="702"/>
    </location>
</feature>
<reference evidence="4" key="1">
    <citation type="submission" date="2022-11" db="UniProtKB">
        <authorList>
            <consortium name="WormBaseParasite"/>
        </authorList>
    </citation>
    <scope>IDENTIFICATION</scope>
</reference>
<accession>A0A914X4Z8</accession>
<dbReference type="AlphaFoldDB" id="A0A914X4Z8"/>
<keyword evidence="2" id="KW-0732">Signal</keyword>
<proteinExistence type="predicted"/>
<evidence type="ECO:0000313" key="4">
    <source>
        <dbReference type="WBParaSite" id="PSAMB.scaffold671size44142.g7857.t1"/>
    </source>
</evidence>
<dbReference type="Proteomes" id="UP000887566">
    <property type="component" value="Unplaced"/>
</dbReference>
<evidence type="ECO:0000256" key="1">
    <source>
        <dbReference type="SAM" id="Coils"/>
    </source>
</evidence>
<feature type="coiled-coil region" evidence="1">
    <location>
        <begin position="569"/>
        <end position="596"/>
    </location>
</feature>
<keyword evidence="1" id="KW-0175">Coiled coil</keyword>
<protein>
    <submittedName>
        <fullName evidence="4">Uncharacterized protein</fullName>
    </submittedName>
</protein>
<evidence type="ECO:0000313" key="3">
    <source>
        <dbReference type="Proteomes" id="UP000887566"/>
    </source>
</evidence>
<name>A0A914X4Z8_9BILA</name>
<sequence length="702" mass="80894">MRQLIGYLLTTLCLTFAITLKPELEVAQDSLSESVVYDEELRAKMVIMEAAAEEIIKLITLVNSTETSTDELKPYVRQTTEANRSEIYVSVRKSSAYFQAALQSIEGIQKVLIAEKMRYNGAQARALRILAREQTAMTVNEKIEMRLNEDQTKIEEAYDMAKSMYREAIIKLNAEQTICKLTLLSFICRWLGYYKNRVILAEKFLVESQKMVVSMLKPMEVADLQIYREMIVDPSVIRREINEYSEKVADLEHKLTRIEPQMKFLQHVVLSLNYLFRQPNYEKGHGKQTFEGVIYLIRDYFHRFISRRHERPALQPYQQIADLQDLQIEYASGQWKLLKGELDFDFMLFDDSLTLGQLPANDSSCAACMMMIVKVGILLTVCCLPTFAYGTLITVVEESENALINVIEKDETAKSKEAVSLAASEFLHFMTVLSAVTTKQKARPHLRFRSLITEKSVDAEAKHLNDAMVQSADFFRTALDSTHDTENILMIEQIKASSGHQRALRLLAIQQSEEMTRRQKDESVLTELIQKAEELYERAKTIHSDAASKLYYEKNRCELTALPFICKHLDMYQNRMTAAEELRKAARMQFDEQKKEAEIERDLTINLQIRLEISTNKYQAAAVLKQLEDLTNQAKPLRELVTAFDELFDERMYSDVEKQTGKGILTRITLLVRDVVKNFLGTSSEPWKNLEYLSNEAFGENK</sequence>
<organism evidence="3 4">
    <name type="scientific">Plectus sambesii</name>
    <dbReference type="NCBI Taxonomy" id="2011161"/>
    <lineage>
        <taxon>Eukaryota</taxon>
        <taxon>Metazoa</taxon>
        <taxon>Ecdysozoa</taxon>
        <taxon>Nematoda</taxon>
        <taxon>Chromadorea</taxon>
        <taxon>Plectida</taxon>
        <taxon>Plectina</taxon>
        <taxon>Plectoidea</taxon>
        <taxon>Plectidae</taxon>
        <taxon>Plectus</taxon>
    </lineage>
</organism>